<sequence>MYVDDGSCSSFDPKNTPEAAAAASEDGFNSQLAPPPLPLPSLNSFSSAENLRLAAEELPYHQHQHLPHSQEDAALDMELQQQLAFNMENSYNIDINSTAQLVSFDPHQQQQQQPNWDNQDMAYNNIHRHQLQEPADLLNLFHLPRCSPSSSSLLPSSSSITFANPTPKTANFPSSSLAFLGDVPIGMDSSSSSSALFDPLLHLNLPPQPPLFKDLFQSLPNGYAFPASASRNGSFFSNGGDIDGEGSGGIYQDEPDGMQFENGVLEFTRDRARIDRGRDGRGTKHFASERHRREQMSDKYQVLKNLVPNPTKSDRASVVGDAIEYIRELRRTVNELKILVEKKRRGIQSNKRQKAEEDNAGEVENCNIKPDPDQSYIRSSWLQRKSKDTEVDVRIIDDEVTIKLVQRKKINLLLIASRVLDELQLDLRHVAGGHVGDTYSFLFNTKIYEGSSLYASAIASKLIDILDRQFAAILPPISSY</sequence>
<dbReference type="OrthoDB" id="1932168at2759"/>
<dbReference type="SMART" id="SM00353">
    <property type="entry name" value="HLH"/>
    <property type="match status" value="1"/>
</dbReference>
<gene>
    <name evidence="7" type="primary">TorBHLH87</name>
    <name evidence="7" type="ORF">TorRG33x02_166830</name>
</gene>
<dbReference type="GO" id="GO:0046983">
    <property type="term" value="F:protein dimerization activity"/>
    <property type="evidence" value="ECO:0007669"/>
    <property type="project" value="InterPro"/>
</dbReference>
<dbReference type="Gene3D" id="4.10.280.10">
    <property type="entry name" value="Helix-loop-helix DNA-binding domain"/>
    <property type="match status" value="1"/>
</dbReference>
<evidence type="ECO:0000256" key="4">
    <source>
        <dbReference type="ARBA" id="ARBA00023242"/>
    </source>
</evidence>
<evidence type="ECO:0000313" key="8">
    <source>
        <dbReference type="Proteomes" id="UP000237000"/>
    </source>
</evidence>
<comment type="caution">
    <text evidence="7">The sequence shown here is derived from an EMBL/GenBank/DDBJ whole genome shotgun (WGS) entry which is preliminary data.</text>
</comment>
<dbReference type="PANTHER" id="PTHR46834">
    <property type="entry name" value="TRANSCRIPTION FACTOR BHLH91"/>
    <property type="match status" value="1"/>
</dbReference>
<dbReference type="Proteomes" id="UP000237000">
    <property type="component" value="Unassembled WGS sequence"/>
</dbReference>
<keyword evidence="3" id="KW-0804">Transcription</keyword>
<protein>
    <submittedName>
        <fullName evidence="7">Basic helix-loop-helix transcription factor</fullName>
    </submittedName>
</protein>
<evidence type="ECO:0000259" key="6">
    <source>
        <dbReference type="PROSITE" id="PS50888"/>
    </source>
</evidence>
<dbReference type="GO" id="GO:0048658">
    <property type="term" value="P:anther wall tapetum development"/>
    <property type="evidence" value="ECO:0007669"/>
    <property type="project" value="InterPro"/>
</dbReference>
<organism evidence="7 8">
    <name type="scientific">Trema orientale</name>
    <name type="common">Charcoal tree</name>
    <name type="synonym">Celtis orientalis</name>
    <dbReference type="NCBI Taxonomy" id="63057"/>
    <lineage>
        <taxon>Eukaryota</taxon>
        <taxon>Viridiplantae</taxon>
        <taxon>Streptophyta</taxon>
        <taxon>Embryophyta</taxon>
        <taxon>Tracheophyta</taxon>
        <taxon>Spermatophyta</taxon>
        <taxon>Magnoliopsida</taxon>
        <taxon>eudicotyledons</taxon>
        <taxon>Gunneridae</taxon>
        <taxon>Pentapetalae</taxon>
        <taxon>rosids</taxon>
        <taxon>fabids</taxon>
        <taxon>Rosales</taxon>
        <taxon>Cannabaceae</taxon>
        <taxon>Trema</taxon>
    </lineage>
</organism>
<dbReference type="GO" id="GO:0006355">
    <property type="term" value="P:regulation of DNA-templated transcription"/>
    <property type="evidence" value="ECO:0007669"/>
    <property type="project" value="InterPro"/>
</dbReference>
<dbReference type="GO" id="GO:0005634">
    <property type="term" value="C:nucleus"/>
    <property type="evidence" value="ECO:0007669"/>
    <property type="project" value="UniProtKB-SubCell"/>
</dbReference>
<keyword evidence="2" id="KW-0805">Transcription regulation</keyword>
<feature type="region of interest" description="Disordered" evidence="5">
    <location>
        <begin position="276"/>
        <end position="295"/>
    </location>
</feature>
<keyword evidence="4" id="KW-0539">Nucleus</keyword>
<reference evidence="8" key="1">
    <citation type="submission" date="2016-06" db="EMBL/GenBank/DDBJ databases">
        <title>Parallel loss of symbiosis genes in relatives of nitrogen-fixing non-legume Parasponia.</title>
        <authorList>
            <person name="Van Velzen R."/>
            <person name="Holmer R."/>
            <person name="Bu F."/>
            <person name="Rutten L."/>
            <person name="Van Zeijl A."/>
            <person name="Liu W."/>
            <person name="Santuari L."/>
            <person name="Cao Q."/>
            <person name="Sharma T."/>
            <person name="Shen D."/>
            <person name="Roswanjaya Y."/>
            <person name="Wardhani T."/>
            <person name="Kalhor M.S."/>
            <person name="Jansen J."/>
            <person name="Van den Hoogen J."/>
            <person name="Gungor B."/>
            <person name="Hartog M."/>
            <person name="Hontelez J."/>
            <person name="Verver J."/>
            <person name="Yang W.-C."/>
            <person name="Schijlen E."/>
            <person name="Repin R."/>
            <person name="Schilthuizen M."/>
            <person name="Schranz E."/>
            <person name="Heidstra R."/>
            <person name="Miyata K."/>
            <person name="Fedorova E."/>
            <person name="Kohlen W."/>
            <person name="Bisseling T."/>
            <person name="Smit S."/>
            <person name="Geurts R."/>
        </authorList>
    </citation>
    <scope>NUCLEOTIDE SEQUENCE [LARGE SCALE GENOMIC DNA]</scope>
    <source>
        <strain evidence="8">cv. RG33-2</strain>
    </source>
</reference>
<proteinExistence type="predicted"/>
<evidence type="ECO:0000256" key="3">
    <source>
        <dbReference type="ARBA" id="ARBA00023163"/>
    </source>
</evidence>
<name>A0A2P5EPV0_TREOI</name>
<dbReference type="EMBL" id="JXTC01000116">
    <property type="protein sequence ID" value="PON87505.1"/>
    <property type="molecule type" value="Genomic_DNA"/>
</dbReference>
<dbReference type="PROSITE" id="PS50888">
    <property type="entry name" value="BHLH"/>
    <property type="match status" value="1"/>
</dbReference>
<keyword evidence="8" id="KW-1185">Reference proteome</keyword>
<dbReference type="InterPro" id="IPR045895">
    <property type="entry name" value="bHLH91-like"/>
</dbReference>
<dbReference type="SUPFAM" id="SSF47459">
    <property type="entry name" value="HLH, helix-loop-helix DNA-binding domain"/>
    <property type="match status" value="1"/>
</dbReference>
<dbReference type="STRING" id="63057.A0A2P5EPV0"/>
<dbReference type="AlphaFoldDB" id="A0A2P5EPV0"/>
<feature type="region of interest" description="Disordered" evidence="5">
    <location>
        <begin position="1"/>
        <end position="43"/>
    </location>
</feature>
<dbReference type="PANTHER" id="PTHR46834:SF1">
    <property type="entry name" value="TRANSCRIPTION FACTOR BHLH10"/>
    <property type="match status" value="1"/>
</dbReference>
<dbReference type="InParanoid" id="A0A2P5EPV0"/>
<accession>A0A2P5EPV0</accession>
<evidence type="ECO:0000256" key="1">
    <source>
        <dbReference type="ARBA" id="ARBA00004123"/>
    </source>
</evidence>
<evidence type="ECO:0000256" key="5">
    <source>
        <dbReference type="SAM" id="MobiDB-lite"/>
    </source>
</evidence>
<dbReference type="InterPro" id="IPR036638">
    <property type="entry name" value="HLH_DNA-bd_sf"/>
</dbReference>
<comment type="subcellular location">
    <subcellularLocation>
        <location evidence="1">Nucleus</location>
    </subcellularLocation>
</comment>
<dbReference type="InterPro" id="IPR045896">
    <property type="entry name" value="MYC1-like_bHLH"/>
</dbReference>
<evidence type="ECO:0000313" key="7">
    <source>
        <dbReference type="EMBL" id="PON87505.1"/>
    </source>
</evidence>
<dbReference type="Pfam" id="PF00010">
    <property type="entry name" value="HLH"/>
    <property type="match status" value="1"/>
</dbReference>
<feature type="domain" description="BHLH" evidence="6">
    <location>
        <begin position="280"/>
        <end position="329"/>
    </location>
</feature>
<dbReference type="CDD" id="cd18918">
    <property type="entry name" value="bHLH_AtMYC1_like"/>
    <property type="match status" value="1"/>
</dbReference>
<evidence type="ECO:0000256" key="2">
    <source>
        <dbReference type="ARBA" id="ARBA00023015"/>
    </source>
</evidence>
<dbReference type="InterPro" id="IPR011598">
    <property type="entry name" value="bHLH_dom"/>
</dbReference>
<dbReference type="FunCoup" id="A0A2P5EPV0">
    <property type="interactions" value="94"/>
</dbReference>